<evidence type="ECO:0000313" key="2">
    <source>
        <dbReference type="EMBL" id="PWA48827.1"/>
    </source>
</evidence>
<keyword evidence="3" id="KW-1185">Reference proteome</keyword>
<accession>A0A2U1LIK5</accession>
<reference evidence="2 3" key="1">
    <citation type="journal article" date="2018" name="Mol. Plant">
        <title>The genome of Artemisia annua provides insight into the evolution of Asteraceae family and artemisinin biosynthesis.</title>
        <authorList>
            <person name="Shen Q."/>
            <person name="Zhang L."/>
            <person name="Liao Z."/>
            <person name="Wang S."/>
            <person name="Yan T."/>
            <person name="Shi P."/>
            <person name="Liu M."/>
            <person name="Fu X."/>
            <person name="Pan Q."/>
            <person name="Wang Y."/>
            <person name="Lv Z."/>
            <person name="Lu X."/>
            <person name="Zhang F."/>
            <person name="Jiang W."/>
            <person name="Ma Y."/>
            <person name="Chen M."/>
            <person name="Hao X."/>
            <person name="Li L."/>
            <person name="Tang Y."/>
            <person name="Lv G."/>
            <person name="Zhou Y."/>
            <person name="Sun X."/>
            <person name="Brodelius P.E."/>
            <person name="Rose J.K.C."/>
            <person name="Tang K."/>
        </authorList>
    </citation>
    <scope>NUCLEOTIDE SEQUENCE [LARGE SCALE GENOMIC DNA]</scope>
    <source>
        <strain evidence="3">cv. Huhao1</strain>
        <tissue evidence="2">Leaf</tissue>
    </source>
</reference>
<sequence>MQDEVNNEEQGQNSDDALDEAMEGSHNARTNMSGVEEISSVRSKKRKNMGSVASLAEVANNAAMLLGDRIKESSSELSEGIKLEVDLKKKTSIITSELQKMKSLSKVERFRAIRKIKSEPDSVLTFWDLKEDEREEWVQFMLSE</sequence>
<organism evidence="2 3">
    <name type="scientific">Artemisia annua</name>
    <name type="common">Sweet wormwood</name>
    <dbReference type="NCBI Taxonomy" id="35608"/>
    <lineage>
        <taxon>Eukaryota</taxon>
        <taxon>Viridiplantae</taxon>
        <taxon>Streptophyta</taxon>
        <taxon>Embryophyta</taxon>
        <taxon>Tracheophyta</taxon>
        <taxon>Spermatophyta</taxon>
        <taxon>Magnoliopsida</taxon>
        <taxon>eudicotyledons</taxon>
        <taxon>Gunneridae</taxon>
        <taxon>Pentapetalae</taxon>
        <taxon>asterids</taxon>
        <taxon>campanulids</taxon>
        <taxon>Asterales</taxon>
        <taxon>Asteraceae</taxon>
        <taxon>Asteroideae</taxon>
        <taxon>Anthemideae</taxon>
        <taxon>Artemisiinae</taxon>
        <taxon>Artemisia</taxon>
    </lineage>
</organism>
<evidence type="ECO:0000313" key="3">
    <source>
        <dbReference type="Proteomes" id="UP000245207"/>
    </source>
</evidence>
<dbReference type="AlphaFoldDB" id="A0A2U1LIK5"/>
<name>A0A2U1LIK5_ARTAN</name>
<dbReference type="PANTHER" id="PTHR46250:SF17">
    <property type="entry name" value="MYB_SANT-LIKE DOMAIN-CONTAINING PROTEIN"/>
    <property type="match status" value="1"/>
</dbReference>
<gene>
    <name evidence="2" type="ORF">CTI12_AA474200</name>
</gene>
<dbReference type="PANTHER" id="PTHR46250">
    <property type="entry name" value="MYB/SANT-LIKE DNA-BINDING DOMAIN PROTEIN-RELATED"/>
    <property type="match status" value="1"/>
</dbReference>
<comment type="caution">
    <text evidence="2">The sequence shown here is derived from an EMBL/GenBank/DDBJ whole genome shotgun (WGS) entry which is preliminary data.</text>
</comment>
<evidence type="ECO:0000256" key="1">
    <source>
        <dbReference type="SAM" id="MobiDB-lite"/>
    </source>
</evidence>
<protein>
    <submittedName>
        <fullName evidence="2">Myb/SANT-like domain, Harbinger transposase-derived nuclease domain protein</fullName>
    </submittedName>
</protein>
<dbReference type="Proteomes" id="UP000245207">
    <property type="component" value="Unassembled WGS sequence"/>
</dbReference>
<dbReference type="OrthoDB" id="618098at2759"/>
<feature type="region of interest" description="Disordered" evidence="1">
    <location>
        <begin position="1"/>
        <end position="46"/>
    </location>
</feature>
<dbReference type="EMBL" id="PKPP01009199">
    <property type="protein sequence ID" value="PWA48827.1"/>
    <property type="molecule type" value="Genomic_DNA"/>
</dbReference>
<proteinExistence type="predicted"/>